<organism evidence="3 4">
    <name type="scientific">Iris pallida</name>
    <name type="common">Sweet iris</name>
    <dbReference type="NCBI Taxonomy" id="29817"/>
    <lineage>
        <taxon>Eukaryota</taxon>
        <taxon>Viridiplantae</taxon>
        <taxon>Streptophyta</taxon>
        <taxon>Embryophyta</taxon>
        <taxon>Tracheophyta</taxon>
        <taxon>Spermatophyta</taxon>
        <taxon>Magnoliopsida</taxon>
        <taxon>Liliopsida</taxon>
        <taxon>Asparagales</taxon>
        <taxon>Iridaceae</taxon>
        <taxon>Iridoideae</taxon>
        <taxon>Irideae</taxon>
        <taxon>Iris</taxon>
    </lineage>
</organism>
<dbReference type="Proteomes" id="UP001140949">
    <property type="component" value="Unassembled WGS sequence"/>
</dbReference>
<comment type="caution">
    <text evidence="3">The sequence shown here is derived from an EMBL/GenBank/DDBJ whole genome shotgun (WGS) entry which is preliminary data.</text>
</comment>
<dbReference type="EMBL" id="JANAVB010009157">
    <property type="protein sequence ID" value="KAJ6840921.1"/>
    <property type="molecule type" value="Genomic_DNA"/>
</dbReference>
<feature type="region of interest" description="Disordered" evidence="1">
    <location>
        <begin position="34"/>
        <end position="66"/>
    </location>
</feature>
<dbReference type="EMBL" id="JANAVB010044018">
    <property type="protein sequence ID" value="KAJ6792209.1"/>
    <property type="molecule type" value="Genomic_DNA"/>
</dbReference>
<accession>A0AAX6HJY1</accession>
<keyword evidence="4" id="KW-1185">Reference proteome</keyword>
<proteinExistence type="predicted"/>
<evidence type="ECO:0000313" key="3">
    <source>
        <dbReference type="EMBL" id="KAJ6840921.1"/>
    </source>
</evidence>
<dbReference type="AlphaFoldDB" id="A0AAX6HJY1"/>
<gene>
    <name evidence="3" type="ORF">M6B38_117990</name>
    <name evidence="2" type="ORF">M6B38_240500</name>
</gene>
<name>A0AAX6HJY1_IRIPA</name>
<protein>
    <submittedName>
        <fullName evidence="3">Uncharacterized protein</fullName>
    </submittedName>
</protein>
<evidence type="ECO:0000313" key="4">
    <source>
        <dbReference type="Proteomes" id="UP001140949"/>
    </source>
</evidence>
<reference evidence="3" key="2">
    <citation type="submission" date="2023-04" db="EMBL/GenBank/DDBJ databases">
        <authorList>
            <person name="Bruccoleri R.E."/>
            <person name="Oakeley E.J."/>
            <person name="Faust A.-M."/>
            <person name="Dessus-Babus S."/>
            <person name="Altorfer M."/>
            <person name="Burckhardt D."/>
            <person name="Oertli M."/>
            <person name="Naumann U."/>
            <person name="Petersen F."/>
            <person name="Wong J."/>
        </authorList>
    </citation>
    <scope>NUCLEOTIDE SEQUENCE</scope>
    <source>
        <strain evidence="3">GSM-AAB239-AS_SAM_17_03QT</strain>
        <tissue evidence="3">Leaf</tissue>
    </source>
</reference>
<sequence length="66" mass="7315">MDQYVGSPLYCGVRIQVPNNLVSDNLSPLLETYRKRGTGSSSSHQEMTGGRRVPEEEEPTHILGAR</sequence>
<reference evidence="3" key="1">
    <citation type="journal article" date="2023" name="GigaByte">
        <title>Genome assembly of the bearded iris, Iris pallida Lam.</title>
        <authorList>
            <person name="Bruccoleri R.E."/>
            <person name="Oakeley E.J."/>
            <person name="Faust A.M.E."/>
            <person name="Altorfer M."/>
            <person name="Dessus-Babus S."/>
            <person name="Burckhardt D."/>
            <person name="Oertli M."/>
            <person name="Naumann U."/>
            <person name="Petersen F."/>
            <person name="Wong J."/>
        </authorList>
    </citation>
    <scope>NUCLEOTIDE SEQUENCE</scope>
    <source>
        <strain evidence="3">GSM-AAB239-AS_SAM_17_03QT</strain>
    </source>
</reference>
<evidence type="ECO:0000256" key="1">
    <source>
        <dbReference type="SAM" id="MobiDB-lite"/>
    </source>
</evidence>
<evidence type="ECO:0000313" key="2">
    <source>
        <dbReference type="EMBL" id="KAJ6792209.1"/>
    </source>
</evidence>